<evidence type="ECO:0000256" key="2">
    <source>
        <dbReference type="ARBA" id="ARBA00022516"/>
    </source>
</evidence>
<protein>
    <submittedName>
        <fullName evidence="10">Sn-glycerol-1-phosphate dehydrogenase</fullName>
        <ecNumber evidence="10">1.1.1.261</ecNumber>
    </submittedName>
</protein>
<keyword evidence="1" id="KW-0963">Cytoplasm</keyword>
<keyword evidence="11" id="KW-1185">Reference proteome</keyword>
<dbReference type="RefSeq" id="WP_343873752.1">
    <property type="nucleotide sequence ID" value="NZ_BAAAIX010000020.1"/>
</dbReference>
<dbReference type="Gene3D" id="1.20.1090.10">
    <property type="entry name" value="Dehydroquinate synthase-like - alpha domain"/>
    <property type="match status" value="1"/>
</dbReference>
<evidence type="ECO:0000256" key="6">
    <source>
        <dbReference type="ARBA" id="ARBA00023027"/>
    </source>
</evidence>
<dbReference type="Gene3D" id="3.40.50.1970">
    <property type="match status" value="1"/>
</dbReference>
<dbReference type="PANTHER" id="PTHR43616:SF5">
    <property type="entry name" value="GLYCEROL DEHYDROGENASE 1"/>
    <property type="match status" value="1"/>
</dbReference>
<keyword evidence="7" id="KW-0443">Lipid metabolism</keyword>
<dbReference type="Proteomes" id="UP001597326">
    <property type="component" value="Unassembled WGS sequence"/>
</dbReference>
<dbReference type="EC" id="1.1.1.261" evidence="10"/>
<gene>
    <name evidence="10" type="ORF">ACFSCS_10325</name>
</gene>
<comment type="caution">
    <text evidence="10">The sequence shown here is derived from an EMBL/GenBank/DDBJ whole genome shotgun (WGS) entry which is preliminary data.</text>
</comment>
<keyword evidence="8" id="KW-0594">Phospholipid biosynthesis</keyword>
<evidence type="ECO:0000256" key="1">
    <source>
        <dbReference type="ARBA" id="ARBA00022490"/>
    </source>
</evidence>
<reference evidence="11" key="1">
    <citation type="journal article" date="2019" name="Int. J. Syst. Evol. Microbiol.">
        <title>The Global Catalogue of Microorganisms (GCM) 10K type strain sequencing project: providing services to taxonomists for standard genome sequencing and annotation.</title>
        <authorList>
            <consortium name="The Broad Institute Genomics Platform"/>
            <consortium name="The Broad Institute Genome Sequencing Center for Infectious Disease"/>
            <person name="Wu L."/>
            <person name="Ma J."/>
        </authorList>
    </citation>
    <scope>NUCLEOTIDE SEQUENCE [LARGE SCALE GENOMIC DNA]</scope>
    <source>
        <strain evidence="11">CAIM 431</strain>
    </source>
</reference>
<keyword evidence="9" id="KW-1208">Phospholipid metabolism</keyword>
<evidence type="ECO:0000256" key="3">
    <source>
        <dbReference type="ARBA" id="ARBA00022723"/>
    </source>
</evidence>
<dbReference type="GO" id="GO:0050492">
    <property type="term" value="F:glycerol-1-phosphate dehydrogenase [NAD(P)+] activity"/>
    <property type="evidence" value="ECO:0007669"/>
    <property type="project" value="UniProtKB-EC"/>
</dbReference>
<dbReference type="PANTHER" id="PTHR43616">
    <property type="entry name" value="GLYCEROL DEHYDROGENASE"/>
    <property type="match status" value="1"/>
</dbReference>
<evidence type="ECO:0000256" key="9">
    <source>
        <dbReference type="ARBA" id="ARBA00023264"/>
    </source>
</evidence>
<evidence type="ECO:0000313" key="10">
    <source>
        <dbReference type="EMBL" id="MFD1890569.1"/>
    </source>
</evidence>
<evidence type="ECO:0000256" key="4">
    <source>
        <dbReference type="ARBA" id="ARBA00022857"/>
    </source>
</evidence>
<keyword evidence="4" id="KW-0521">NADP</keyword>
<dbReference type="SUPFAM" id="SSF56796">
    <property type="entry name" value="Dehydroquinate synthase-like"/>
    <property type="match status" value="1"/>
</dbReference>
<organism evidence="10 11">
    <name type="scientific">Luteococcus peritonei</name>
    <dbReference type="NCBI Taxonomy" id="88874"/>
    <lineage>
        <taxon>Bacteria</taxon>
        <taxon>Bacillati</taxon>
        <taxon>Actinomycetota</taxon>
        <taxon>Actinomycetes</taxon>
        <taxon>Propionibacteriales</taxon>
        <taxon>Propionibacteriaceae</taxon>
        <taxon>Luteococcus</taxon>
    </lineage>
</organism>
<evidence type="ECO:0000256" key="8">
    <source>
        <dbReference type="ARBA" id="ARBA00023209"/>
    </source>
</evidence>
<keyword evidence="3" id="KW-0479">Metal-binding</keyword>
<name>A0ABW4RXX0_9ACTN</name>
<keyword evidence="2" id="KW-0444">Lipid biosynthesis</keyword>
<dbReference type="Pfam" id="PF13685">
    <property type="entry name" value="Fe-ADH_2"/>
    <property type="match status" value="1"/>
</dbReference>
<accession>A0ABW4RXX0</accession>
<keyword evidence="6" id="KW-0520">NAD</keyword>
<keyword evidence="5 10" id="KW-0560">Oxidoreductase</keyword>
<proteinExistence type="predicted"/>
<evidence type="ECO:0000256" key="7">
    <source>
        <dbReference type="ARBA" id="ARBA00023098"/>
    </source>
</evidence>
<dbReference type="EMBL" id="JBHUFZ010000023">
    <property type="protein sequence ID" value="MFD1890569.1"/>
    <property type="molecule type" value="Genomic_DNA"/>
</dbReference>
<sequence length="454" mass="49068">MTSERLAQALRSATDTREILLGEHLLDQAGELFTRSLPGRTALLVADETTWRLAGPAVMRSLQQAGVEVLEPLVLPGTPPVYAGYENVVLVRERLAATGAHACSIGSGTLNDLTKLASGELSRPYVHVCTACSMDGYAAFGAAITRDGFKITRTCPAPAALLADLAVMATAPATMTANGYGDMMEKFPGGADWLVADAIGVEALDEHTWQMVQSPLRAAMSQPEALAHGDRAALAALTEESMLSGLAIQAHQSSRPGSGAGHNFSHQWEMEGHGLDWEPPLSHGAKVGIGTVAVCALYDRALELDLSTLDVEALVAAWPDPQQNRERVLALHDVDVIAEAAVTQSMAKYLPADQLADRIGRIQQEWPALVPRLREQLVTADQAAAMLRQVGAAWHPEQIDISLERLRRTYYQAQTIRSRYTIMDVLFEVGLFGTLVEELFSPDGYWGRHPHPEA</sequence>
<evidence type="ECO:0000256" key="5">
    <source>
        <dbReference type="ARBA" id="ARBA00023002"/>
    </source>
</evidence>
<evidence type="ECO:0000313" key="11">
    <source>
        <dbReference type="Proteomes" id="UP001597326"/>
    </source>
</evidence>
<dbReference type="InterPro" id="IPR016205">
    <property type="entry name" value="Glycerol_DH"/>
</dbReference>
<dbReference type="CDD" id="cd08175">
    <property type="entry name" value="G1PDH"/>
    <property type="match status" value="1"/>
</dbReference>
<dbReference type="InterPro" id="IPR032837">
    <property type="entry name" value="G1PDH"/>
</dbReference>